<keyword evidence="2" id="KW-1185">Reference proteome</keyword>
<comment type="caution">
    <text evidence="1">The sequence shown here is derived from an EMBL/GenBank/DDBJ whole genome shotgun (WGS) entry which is preliminary data.</text>
</comment>
<name>A0AA40DVS0_9PEZI</name>
<evidence type="ECO:0000313" key="1">
    <source>
        <dbReference type="EMBL" id="KAK0713538.1"/>
    </source>
</evidence>
<evidence type="ECO:0000313" key="2">
    <source>
        <dbReference type="Proteomes" id="UP001172101"/>
    </source>
</evidence>
<dbReference type="AlphaFoldDB" id="A0AA40DVS0"/>
<proteinExistence type="predicted"/>
<gene>
    <name evidence="1" type="ORF">B0T26DRAFT_753632</name>
</gene>
<protein>
    <submittedName>
        <fullName evidence="1">Uncharacterized protein</fullName>
    </submittedName>
</protein>
<organism evidence="1 2">
    <name type="scientific">Lasiosphaeria miniovina</name>
    <dbReference type="NCBI Taxonomy" id="1954250"/>
    <lineage>
        <taxon>Eukaryota</taxon>
        <taxon>Fungi</taxon>
        <taxon>Dikarya</taxon>
        <taxon>Ascomycota</taxon>
        <taxon>Pezizomycotina</taxon>
        <taxon>Sordariomycetes</taxon>
        <taxon>Sordariomycetidae</taxon>
        <taxon>Sordariales</taxon>
        <taxon>Lasiosphaeriaceae</taxon>
        <taxon>Lasiosphaeria</taxon>
    </lineage>
</organism>
<reference evidence="1" key="1">
    <citation type="submission" date="2023-06" db="EMBL/GenBank/DDBJ databases">
        <title>Genome-scale phylogeny and comparative genomics of the fungal order Sordariales.</title>
        <authorList>
            <consortium name="Lawrence Berkeley National Laboratory"/>
            <person name="Hensen N."/>
            <person name="Bonometti L."/>
            <person name="Westerberg I."/>
            <person name="Brannstrom I.O."/>
            <person name="Guillou S."/>
            <person name="Cros-Aarteil S."/>
            <person name="Calhoun S."/>
            <person name="Haridas S."/>
            <person name="Kuo A."/>
            <person name="Mondo S."/>
            <person name="Pangilinan J."/>
            <person name="Riley R."/>
            <person name="LaButti K."/>
            <person name="Andreopoulos B."/>
            <person name="Lipzen A."/>
            <person name="Chen C."/>
            <person name="Yanf M."/>
            <person name="Daum C."/>
            <person name="Ng V."/>
            <person name="Clum A."/>
            <person name="Steindorff A."/>
            <person name="Ohm R."/>
            <person name="Martin F."/>
            <person name="Silar P."/>
            <person name="Natvig D."/>
            <person name="Lalanne C."/>
            <person name="Gautier V."/>
            <person name="Ament-velasquez S.L."/>
            <person name="Kruys A."/>
            <person name="Hutchinson M.I."/>
            <person name="Powell A.J."/>
            <person name="Barry K."/>
            <person name="Miller A.N."/>
            <person name="Grigoriev I.V."/>
            <person name="Debuchy R."/>
            <person name="Gladieux P."/>
            <person name="Thoren M.H."/>
            <person name="Johannesson H."/>
        </authorList>
    </citation>
    <scope>NUCLEOTIDE SEQUENCE</scope>
    <source>
        <strain evidence="1">SMH2392-1A</strain>
    </source>
</reference>
<dbReference type="RefSeq" id="XP_060294861.1">
    <property type="nucleotide sequence ID" value="XM_060445716.1"/>
</dbReference>
<accession>A0AA40DVS0</accession>
<sequence>MPASSGLGLELPLTQTHTHTLSRSADHSVVATARDSTAAACVETGASGGSRIQLDVDSNLDEIMRCINSVLPYFGPLRFSWGATIVNMGSGLAKTLVLEAGPPAPAETRMVACMI</sequence>
<dbReference type="Proteomes" id="UP001172101">
    <property type="component" value="Unassembled WGS sequence"/>
</dbReference>
<dbReference type="EMBL" id="JAUIRO010000005">
    <property type="protein sequence ID" value="KAK0713538.1"/>
    <property type="molecule type" value="Genomic_DNA"/>
</dbReference>
<dbReference type="GeneID" id="85328986"/>